<accession>A0A5P1EGQ8</accession>
<reference evidence="13" key="1">
    <citation type="journal article" date="2017" name="Nat. Commun.">
        <title>The asparagus genome sheds light on the origin and evolution of a young Y chromosome.</title>
        <authorList>
            <person name="Harkess A."/>
            <person name="Zhou J."/>
            <person name="Xu C."/>
            <person name="Bowers J.E."/>
            <person name="Van der Hulst R."/>
            <person name="Ayyampalayam S."/>
            <person name="Mercati F."/>
            <person name="Riccardi P."/>
            <person name="McKain M.R."/>
            <person name="Kakrana A."/>
            <person name="Tang H."/>
            <person name="Ray J."/>
            <person name="Groenendijk J."/>
            <person name="Arikit S."/>
            <person name="Mathioni S.M."/>
            <person name="Nakano M."/>
            <person name="Shan H."/>
            <person name="Telgmann-Rauber A."/>
            <person name="Kanno A."/>
            <person name="Yue Z."/>
            <person name="Chen H."/>
            <person name="Li W."/>
            <person name="Chen Y."/>
            <person name="Xu X."/>
            <person name="Zhang Y."/>
            <person name="Luo S."/>
            <person name="Chen H."/>
            <person name="Gao J."/>
            <person name="Mao Z."/>
            <person name="Pires J.C."/>
            <person name="Luo M."/>
            <person name="Kudrna D."/>
            <person name="Wing R.A."/>
            <person name="Meyers B.C."/>
            <person name="Yi K."/>
            <person name="Kong H."/>
            <person name="Lavrijsen P."/>
            <person name="Sunseri F."/>
            <person name="Falavigna A."/>
            <person name="Ye Y."/>
            <person name="Leebens-Mack J.H."/>
            <person name="Chen G."/>
        </authorList>
    </citation>
    <scope>NUCLEOTIDE SEQUENCE [LARGE SCALE GENOMIC DNA]</scope>
    <source>
        <strain evidence="13">cv. DH0086</strain>
    </source>
</reference>
<evidence type="ECO:0000256" key="4">
    <source>
        <dbReference type="ARBA" id="ARBA00022729"/>
    </source>
</evidence>
<dbReference type="GO" id="GO:0098552">
    <property type="term" value="C:side of membrane"/>
    <property type="evidence" value="ECO:0007669"/>
    <property type="project" value="UniProtKB-KW"/>
</dbReference>
<dbReference type="OMA" id="PISHCIA"/>
<sequence>MTPTISHLSLAVVLTITLWAGASAQSTSNCMSTILSLAPCLNYITGNASTPTSSCCSRLATVVKSKPICLCAVLKDGVPSLGITINRTQALQLPVDCKVKTPPVSRCNGNGGGLRSAPTAPSSVSPSVPATPSGYGSQTIPTGGLRSSNGSSLRITFSICFSLLFIVIYLSAPLNSL</sequence>
<keyword evidence="3" id="KW-0336">GPI-anchor</keyword>
<proteinExistence type="inferred from homology"/>
<dbReference type="InterPro" id="IPR036312">
    <property type="entry name" value="Bifun_inhib/LTP/seed_sf"/>
</dbReference>
<protein>
    <recommendedName>
        <fullName evidence="11">Bifunctional inhibitor/plant lipid transfer protein/seed storage helical domain-containing protein</fullName>
    </recommendedName>
</protein>
<dbReference type="AlphaFoldDB" id="A0A5P1EGQ8"/>
<gene>
    <name evidence="12" type="ORF">A4U43_C07F32680</name>
</gene>
<keyword evidence="9" id="KW-1133">Transmembrane helix</keyword>
<keyword evidence="6" id="KW-0325">Glycoprotein</keyword>
<keyword evidence="7" id="KW-0449">Lipoprotein</keyword>
<feature type="domain" description="Bifunctional inhibitor/plant lipid transfer protein/seed storage helical" evidence="11">
    <location>
        <begin position="30"/>
        <end position="107"/>
    </location>
</feature>
<dbReference type="Pfam" id="PF14368">
    <property type="entry name" value="LTP_2"/>
    <property type="match status" value="1"/>
</dbReference>
<dbReference type="Proteomes" id="UP000243459">
    <property type="component" value="Chromosome 7"/>
</dbReference>
<feature type="compositionally biased region" description="Low complexity" evidence="8">
    <location>
        <begin position="116"/>
        <end position="133"/>
    </location>
</feature>
<feature type="transmembrane region" description="Helical" evidence="9">
    <location>
        <begin position="155"/>
        <end position="172"/>
    </location>
</feature>
<keyword evidence="4 10" id="KW-0732">Signal</keyword>
<evidence type="ECO:0000256" key="10">
    <source>
        <dbReference type="SAM" id="SignalP"/>
    </source>
</evidence>
<dbReference type="EMBL" id="CM007387">
    <property type="protein sequence ID" value="ONK65024.1"/>
    <property type="molecule type" value="Genomic_DNA"/>
</dbReference>
<feature type="region of interest" description="Disordered" evidence="8">
    <location>
        <begin position="110"/>
        <end position="148"/>
    </location>
</feature>
<evidence type="ECO:0000313" key="13">
    <source>
        <dbReference type="Proteomes" id="UP000243459"/>
    </source>
</evidence>
<feature type="chain" id="PRO_5024394459" description="Bifunctional inhibitor/plant lipid transfer protein/seed storage helical domain-containing protein" evidence="10">
    <location>
        <begin position="25"/>
        <end position="177"/>
    </location>
</feature>
<dbReference type="PANTHER" id="PTHR33044">
    <property type="entry name" value="BIFUNCTIONAL INHIBITOR/LIPID-TRANSFER PROTEIN/SEED STORAGE 2S ALBUMIN SUPERFAMILY PROTEIN-RELATED"/>
    <property type="match status" value="1"/>
</dbReference>
<evidence type="ECO:0000256" key="2">
    <source>
        <dbReference type="ARBA" id="ARBA00009748"/>
    </source>
</evidence>
<evidence type="ECO:0000256" key="3">
    <source>
        <dbReference type="ARBA" id="ARBA00022622"/>
    </source>
</evidence>
<comment type="similarity">
    <text evidence="2">Belongs to the plant LTP family.</text>
</comment>
<dbReference type="CDD" id="cd00010">
    <property type="entry name" value="AAI_LTSS"/>
    <property type="match status" value="1"/>
</dbReference>
<evidence type="ECO:0000256" key="5">
    <source>
        <dbReference type="ARBA" id="ARBA00023157"/>
    </source>
</evidence>
<comment type="subcellular location">
    <subcellularLocation>
        <location evidence="1">Cell membrane</location>
        <topology evidence="1">Lipid-anchor</topology>
        <topology evidence="1">GPI-anchor</topology>
    </subcellularLocation>
</comment>
<evidence type="ECO:0000256" key="9">
    <source>
        <dbReference type="SAM" id="Phobius"/>
    </source>
</evidence>
<feature type="signal peptide" evidence="10">
    <location>
        <begin position="1"/>
        <end position="24"/>
    </location>
</feature>
<evidence type="ECO:0000256" key="8">
    <source>
        <dbReference type="SAM" id="MobiDB-lite"/>
    </source>
</evidence>
<dbReference type="Gramene" id="ONK65024">
    <property type="protein sequence ID" value="ONK65024"/>
    <property type="gene ID" value="A4U43_C07F32680"/>
</dbReference>
<keyword evidence="9" id="KW-0812">Transmembrane</keyword>
<dbReference type="Gene3D" id="1.10.110.10">
    <property type="entry name" value="Plant lipid-transfer and hydrophobic proteins"/>
    <property type="match status" value="1"/>
</dbReference>
<evidence type="ECO:0000259" key="11">
    <source>
        <dbReference type="SMART" id="SM00499"/>
    </source>
</evidence>
<organism evidence="12 13">
    <name type="scientific">Asparagus officinalis</name>
    <name type="common">Garden asparagus</name>
    <dbReference type="NCBI Taxonomy" id="4686"/>
    <lineage>
        <taxon>Eukaryota</taxon>
        <taxon>Viridiplantae</taxon>
        <taxon>Streptophyta</taxon>
        <taxon>Embryophyta</taxon>
        <taxon>Tracheophyta</taxon>
        <taxon>Spermatophyta</taxon>
        <taxon>Magnoliopsida</taxon>
        <taxon>Liliopsida</taxon>
        <taxon>Asparagales</taxon>
        <taxon>Asparagaceae</taxon>
        <taxon>Asparagoideae</taxon>
        <taxon>Asparagus</taxon>
    </lineage>
</organism>
<keyword evidence="13" id="KW-1185">Reference proteome</keyword>
<evidence type="ECO:0000256" key="7">
    <source>
        <dbReference type="ARBA" id="ARBA00023288"/>
    </source>
</evidence>
<dbReference type="InterPro" id="IPR043325">
    <property type="entry name" value="LTSS"/>
</dbReference>
<dbReference type="InterPro" id="IPR016140">
    <property type="entry name" value="Bifunc_inhib/LTP/seed_store"/>
</dbReference>
<dbReference type="GO" id="GO:0005886">
    <property type="term" value="C:plasma membrane"/>
    <property type="evidence" value="ECO:0007669"/>
    <property type="project" value="UniProtKB-SubCell"/>
</dbReference>
<keyword evidence="9" id="KW-0472">Membrane</keyword>
<evidence type="ECO:0000256" key="1">
    <source>
        <dbReference type="ARBA" id="ARBA00004609"/>
    </source>
</evidence>
<dbReference type="FunFam" id="1.10.110.10:FF:000001">
    <property type="entry name" value="Bifunctional inhibitor/lipid-transfer protein/seed storage 2S albumin superfamily protein"/>
    <property type="match status" value="1"/>
</dbReference>
<keyword evidence="5" id="KW-1015">Disulfide bond</keyword>
<evidence type="ECO:0000313" key="12">
    <source>
        <dbReference type="EMBL" id="ONK65024.1"/>
    </source>
</evidence>
<dbReference type="SMART" id="SM00499">
    <property type="entry name" value="AAI"/>
    <property type="match status" value="1"/>
</dbReference>
<dbReference type="SUPFAM" id="SSF47699">
    <property type="entry name" value="Bifunctional inhibitor/lipid-transfer protein/seed storage 2S albumin"/>
    <property type="match status" value="1"/>
</dbReference>
<evidence type="ECO:0000256" key="6">
    <source>
        <dbReference type="ARBA" id="ARBA00023180"/>
    </source>
</evidence>
<name>A0A5P1EGQ8_ASPOF</name>